<dbReference type="SMART" id="SM00966">
    <property type="entry name" value="SpoVT_AbrB"/>
    <property type="match status" value="1"/>
</dbReference>
<gene>
    <name evidence="2" type="ORF">B1812_14680</name>
</gene>
<evidence type="ECO:0000313" key="2">
    <source>
        <dbReference type="EMBL" id="ARN82117.1"/>
    </source>
</evidence>
<dbReference type="OrthoDB" id="9809003at2"/>
<dbReference type="RefSeq" id="WP_085772242.1">
    <property type="nucleotide sequence ID" value="NZ_AP027149.1"/>
</dbReference>
<dbReference type="AlphaFoldDB" id="A0A1W6MX08"/>
<dbReference type="GO" id="GO:0003677">
    <property type="term" value="F:DNA binding"/>
    <property type="evidence" value="ECO:0007669"/>
    <property type="project" value="InterPro"/>
</dbReference>
<evidence type="ECO:0000313" key="3">
    <source>
        <dbReference type="Proteomes" id="UP000193978"/>
    </source>
</evidence>
<proteinExistence type="predicted"/>
<name>A0A1W6MX08_9HYPH</name>
<feature type="domain" description="SpoVT-AbrB" evidence="1">
    <location>
        <begin position="3"/>
        <end position="49"/>
    </location>
</feature>
<dbReference type="KEGG" id="mbry:B1812_14680"/>
<evidence type="ECO:0000259" key="1">
    <source>
        <dbReference type="SMART" id="SM00966"/>
    </source>
</evidence>
<keyword evidence="3" id="KW-1185">Reference proteome</keyword>
<reference evidence="2 3" key="1">
    <citation type="submission" date="2017-02" db="EMBL/GenBank/DDBJ databases">
        <authorList>
            <person name="Peterson S.W."/>
        </authorList>
    </citation>
    <scope>NUCLEOTIDE SEQUENCE [LARGE SCALE GENOMIC DNA]</scope>
    <source>
        <strain evidence="2 3">S285</strain>
    </source>
</reference>
<protein>
    <recommendedName>
        <fullName evidence="1">SpoVT-AbrB domain-containing protein</fullName>
    </recommendedName>
</protein>
<dbReference type="InterPro" id="IPR037914">
    <property type="entry name" value="SpoVT-AbrB_sf"/>
</dbReference>
<dbReference type="Gene3D" id="2.10.260.10">
    <property type="match status" value="1"/>
</dbReference>
<dbReference type="InterPro" id="IPR007159">
    <property type="entry name" value="SpoVT-AbrB_dom"/>
</dbReference>
<accession>A0A1W6MX08</accession>
<organism evidence="2 3">
    <name type="scientific">Methylocystis bryophila</name>
    <dbReference type="NCBI Taxonomy" id="655015"/>
    <lineage>
        <taxon>Bacteria</taxon>
        <taxon>Pseudomonadati</taxon>
        <taxon>Pseudomonadota</taxon>
        <taxon>Alphaproteobacteria</taxon>
        <taxon>Hyphomicrobiales</taxon>
        <taxon>Methylocystaceae</taxon>
        <taxon>Methylocystis</taxon>
    </lineage>
</organism>
<dbReference type="SUPFAM" id="SSF89447">
    <property type="entry name" value="AbrB/MazE/MraZ-like"/>
    <property type="match status" value="1"/>
</dbReference>
<dbReference type="EMBL" id="CP019948">
    <property type="protein sequence ID" value="ARN82117.1"/>
    <property type="molecule type" value="Genomic_DNA"/>
</dbReference>
<dbReference type="Proteomes" id="UP000193978">
    <property type="component" value="Chromosome"/>
</dbReference>
<dbReference type="STRING" id="655015.B1812_14680"/>
<sequence length="82" mass="8850">MSTKVDEKGEITLSKEILEAAGIHAGDSVILRPRLDGGVVVEKAGSHASGDAYRAVLEDMARRKPFKGFTTDELMAFTRGED</sequence>